<dbReference type="CDD" id="cd00075">
    <property type="entry name" value="HATPase"/>
    <property type="match status" value="1"/>
</dbReference>
<dbReference type="SMART" id="SM00388">
    <property type="entry name" value="HisKA"/>
    <property type="match status" value="1"/>
</dbReference>
<keyword evidence="5" id="KW-0902">Two-component regulatory system</keyword>
<comment type="caution">
    <text evidence="9">The sequence shown here is derived from an EMBL/GenBank/DDBJ whole genome shotgun (WGS) entry which is preliminary data.</text>
</comment>
<dbReference type="PROSITE" id="PS50109">
    <property type="entry name" value="HIS_KIN"/>
    <property type="match status" value="1"/>
</dbReference>
<dbReference type="SUPFAM" id="SSF47384">
    <property type="entry name" value="Homodimeric domain of signal transducing histidine kinase"/>
    <property type="match status" value="1"/>
</dbReference>
<dbReference type="Proteomes" id="UP001204953">
    <property type="component" value="Unassembled WGS sequence"/>
</dbReference>
<evidence type="ECO:0000259" key="7">
    <source>
        <dbReference type="PROSITE" id="PS50109"/>
    </source>
</evidence>
<dbReference type="PRINTS" id="PR00344">
    <property type="entry name" value="BCTRLSENSOR"/>
</dbReference>
<dbReference type="CDD" id="cd00082">
    <property type="entry name" value="HisKA"/>
    <property type="match status" value="1"/>
</dbReference>
<dbReference type="EC" id="2.7.13.3" evidence="2"/>
<dbReference type="InterPro" id="IPR004358">
    <property type="entry name" value="Sig_transdc_His_kin-like_C"/>
</dbReference>
<dbReference type="Gene3D" id="3.30.565.10">
    <property type="entry name" value="Histidine kinase-like ATPase, C-terminal domain"/>
    <property type="match status" value="1"/>
</dbReference>
<keyword evidence="4 9" id="KW-0808">Transferase</keyword>
<dbReference type="InterPro" id="IPR036097">
    <property type="entry name" value="HisK_dim/P_sf"/>
</dbReference>
<reference evidence="9" key="1">
    <citation type="submission" date="2022-06" db="EMBL/GenBank/DDBJ databases">
        <title>New cyanobacteria of genus Symplocastrum in benthos of Lake Baikal.</title>
        <authorList>
            <person name="Sorokovikova E."/>
            <person name="Tikhonova I."/>
            <person name="Krasnopeev A."/>
            <person name="Evseev P."/>
            <person name="Gladkikh A."/>
            <person name="Belykh O."/>
        </authorList>
    </citation>
    <scope>NUCLEOTIDE SEQUENCE</scope>
    <source>
        <strain evidence="9">BBK-W-15</strain>
    </source>
</reference>
<dbReference type="InterPro" id="IPR001789">
    <property type="entry name" value="Sig_transdc_resp-reg_receiver"/>
</dbReference>
<dbReference type="InterPro" id="IPR011006">
    <property type="entry name" value="CheY-like_superfamily"/>
</dbReference>
<dbReference type="GO" id="GO:0000155">
    <property type="term" value="F:phosphorelay sensor kinase activity"/>
    <property type="evidence" value="ECO:0007669"/>
    <property type="project" value="InterPro"/>
</dbReference>
<dbReference type="Pfam" id="PF02518">
    <property type="entry name" value="HATPase_c"/>
    <property type="match status" value="1"/>
</dbReference>
<evidence type="ECO:0000256" key="4">
    <source>
        <dbReference type="ARBA" id="ARBA00022777"/>
    </source>
</evidence>
<dbReference type="SUPFAM" id="SSF52172">
    <property type="entry name" value="CheY-like"/>
    <property type="match status" value="1"/>
</dbReference>
<keyword evidence="10" id="KW-1185">Reference proteome</keyword>
<proteinExistence type="predicted"/>
<evidence type="ECO:0000313" key="9">
    <source>
        <dbReference type="EMBL" id="MCP2728186.1"/>
    </source>
</evidence>
<keyword evidence="4 9" id="KW-0418">Kinase</keyword>
<dbReference type="Gene3D" id="3.40.50.2300">
    <property type="match status" value="1"/>
</dbReference>
<dbReference type="InterPro" id="IPR003594">
    <property type="entry name" value="HATPase_dom"/>
</dbReference>
<dbReference type="EMBL" id="JAMZMM010000043">
    <property type="protein sequence ID" value="MCP2728186.1"/>
    <property type="molecule type" value="Genomic_DNA"/>
</dbReference>
<dbReference type="SMART" id="SM00448">
    <property type="entry name" value="REC"/>
    <property type="match status" value="1"/>
</dbReference>
<evidence type="ECO:0000259" key="8">
    <source>
        <dbReference type="PROSITE" id="PS50110"/>
    </source>
</evidence>
<feature type="domain" description="Histidine kinase" evidence="7">
    <location>
        <begin position="144"/>
        <end position="359"/>
    </location>
</feature>
<evidence type="ECO:0000256" key="5">
    <source>
        <dbReference type="ARBA" id="ARBA00023012"/>
    </source>
</evidence>
<keyword evidence="3 6" id="KW-0597">Phosphoprotein</keyword>
<feature type="domain" description="Response regulatory" evidence="8">
    <location>
        <begin position="6"/>
        <end position="122"/>
    </location>
</feature>
<protein>
    <recommendedName>
        <fullName evidence="2">histidine kinase</fullName>
        <ecNumber evidence="2">2.7.13.3</ecNumber>
    </recommendedName>
</protein>
<organism evidence="9 10">
    <name type="scientific">Limnofasciculus baicalensis BBK-W-15</name>
    <dbReference type="NCBI Taxonomy" id="2699891"/>
    <lineage>
        <taxon>Bacteria</taxon>
        <taxon>Bacillati</taxon>
        <taxon>Cyanobacteriota</taxon>
        <taxon>Cyanophyceae</taxon>
        <taxon>Coleofasciculales</taxon>
        <taxon>Coleofasciculaceae</taxon>
        <taxon>Limnofasciculus</taxon>
        <taxon>Limnofasciculus baicalensis</taxon>
    </lineage>
</organism>
<sequence length="371" mass="41749">MNYQPTVLVIDDDPDNFDVIETLLSHERYLLNYASSGIKALDRLDTSAPDLILLDVMMPDMNGIEVCRRIKTNPTRRHIPIIMVTALSSKEDLARCLDTGADDFLSKPVNGIELRARIRSLLRIKQQYDALQASLQIRQDMSNMIVHDLRNPLTSIMLSCEMLKLTDLAEVQQKKIKQIGIASKHLESLIDSLLIMAKLEAGQMLLNLSEVDLVEMAEMVISDLQPMATQRRIQLIANLPTCQKFIKLDSSLFRRVFDNLLMNAIKFSPKDSQVIVEIDYPSHVDAIIRVIDRGTGVSQDLKQSIFEKYAVGSLFPDVKQTGLGLAFCKMAVEAQGGTIYISDNEPKGSIFTVEVDRSHPIQYCDHLVQNC</sequence>
<dbReference type="Pfam" id="PF00072">
    <property type="entry name" value="Response_reg"/>
    <property type="match status" value="1"/>
</dbReference>
<feature type="modified residue" description="4-aspartylphosphate" evidence="6">
    <location>
        <position position="55"/>
    </location>
</feature>
<evidence type="ECO:0000313" key="10">
    <source>
        <dbReference type="Proteomes" id="UP001204953"/>
    </source>
</evidence>
<dbReference type="InterPro" id="IPR036890">
    <property type="entry name" value="HATPase_C_sf"/>
</dbReference>
<dbReference type="Pfam" id="PF00512">
    <property type="entry name" value="HisKA"/>
    <property type="match status" value="1"/>
</dbReference>
<dbReference type="PROSITE" id="PS50110">
    <property type="entry name" value="RESPONSE_REGULATORY"/>
    <property type="match status" value="1"/>
</dbReference>
<comment type="catalytic activity">
    <reaction evidence="1">
        <text>ATP + protein L-histidine = ADP + protein N-phospho-L-histidine.</text>
        <dbReference type="EC" id="2.7.13.3"/>
    </reaction>
</comment>
<name>A0AAE3GP75_9CYAN</name>
<gene>
    <name evidence="9" type="ORF">NJ959_06815</name>
</gene>
<dbReference type="FunFam" id="3.40.50.2300:FF:000444">
    <property type="entry name" value="Sensory transduction histidine kinase"/>
    <property type="match status" value="1"/>
</dbReference>
<dbReference type="Gene3D" id="1.10.287.130">
    <property type="match status" value="1"/>
</dbReference>
<dbReference type="InterPro" id="IPR003661">
    <property type="entry name" value="HisK_dim/P_dom"/>
</dbReference>
<dbReference type="AlphaFoldDB" id="A0AAE3GP75"/>
<evidence type="ECO:0000256" key="1">
    <source>
        <dbReference type="ARBA" id="ARBA00000085"/>
    </source>
</evidence>
<accession>A0AAE3GP75</accession>
<dbReference type="SMART" id="SM00387">
    <property type="entry name" value="HATPase_c"/>
    <property type="match status" value="1"/>
</dbReference>
<evidence type="ECO:0000256" key="6">
    <source>
        <dbReference type="PROSITE-ProRule" id="PRU00169"/>
    </source>
</evidence>
<dbReference type="PANTHER" id="PTHR43547">
    <property type="entry name" value="TWO-COMPONENT HISTIDINE KINASE"/>
    <property type="match status" value="1"/>
</dbReference>
<evidence type="ECO:0000256" key="3">
    <source>
        <dbReference type="ARBA" id="ARBA00022553"/>
    </source>
</evidence>
<dbReference type="InterPro" id="IPR005467">
    <property type="entry name" value="His_kinase_dom"/>
</dbReference>
<evidence type="ECO:0000256" key="2">
    <source>
        <dbReference type="ARBA" id="ARBA00012438"/>
    </source>
</evidence>
<dbReference type="RefSeq" id="WP_254010987.1">
    <property type="nucleotide sequence ID" value="NZ_JAMZMM010000043.1"/>
</dbReference>
<dbReference type="SUPFAM" id="SSF55874">
    <property type="entry name" value="ATPase domain of HSP90 chaperone/DNA topoisomerase II/histidine kinase"/>
    <property type="match status" value="1"/>
</dbReference>
<dbReference type="PANTHER" id="PTHR43547:SF2">
    <property type="entry name" value="HYBRID SIGNAL TRANSDUCTION HISTIDINE KINASE C"/>
    <property type="match status" value="1"/>
</dbReference>